<feature type="compositionally biased region" description="Acidic residues" evidence="9">
    <location>
        <begin position="970"/>
        <end position="987"/>
    </location>
</feature>
<sequence>MGQGYEEGYGIFPGEAMSADAEGIENWEAQLMRAGPLNSEQLRLLFAKLGVSEIWERTWCRELRFEPEEVIRVVRTNSMPSGGASLATRAAGDALSRRQEELQQMEGRLRRSLAAVIQERAEGKTQQEGIQKSANAVQEGPKPESSQGSQPQVQAGPQPEAASPVVPDQSIAATSTKLAASPGSQEHLPRQRAKATCSGDRFQDPKFVFRVCDADGSNNLSEHELPFALRAFGLCPNKATLKQALKTTLPLGESDFAALVSELKAALPEDQRCDKAVPHGLRGMTVEQLQRVDATFVSTGWLQGRCDDFNRTNASEIKAGRKFNREANLYALDPHVIQPLTKPALSEAHSCDAAGHFPMATHTCSFSELLNPDGIELDFFVSHYWKHLFQKTLQALLCWAKMAYAQIGRTGPQHVSFWLCIFALNQHQVAIEVGTSPSGGPFNAAIFQSKGAVMVVGEDLGPFFRIWCIFEVHRLKELKKAFELICDSGPISSMYTDASDTESKDAAARFLKTVGQKLLEVSAVTAQSSSETDKQAILSEVINPEFKMPGFINPEDFGLLEAPFFFSVFDRHVKGLLAGPMLAASVSQADAEGVFTWCQQGAKYSDAELALVDLSQANLQLLLEAAATHGQFAEALLLLERGADAANCNALWNSAHTGQTALLKLLLEAKADVLRMHSELGTPAAYIAAWIGHSEALKVLVEARADVNQGVEDGPTPSLVAAKKGHCGALKVLVEARADVNQGSEKGTPSYVAVLMGQCGALTILIEAGADVNQGDKDGDTPSSFAAHQGQCGALKVLVEARADINQGNKNGTTPSNMAAHQGQCGALKVLVEARADINQGNEDGRTPSYIAAQQGQCGALTILIEAGADVNQGDKDGDTPSYIAAHQGQCGALKVLVEARADINQGNEDGRTPSYVAAQEGQGGALTILIEARAEINKACDGNGWTPLRIARQRDHGDIIELLLAAAGDVEEGEEEEEEGEEEEGESFTCDGCGMSPLRGQRFKCKTCPDYDLCGECLKNRVAVHGAEHEFECIQT</sequence>
<evidence type="ECO:0000256" key="8">
    <source>
        <dbReference type="PROSITE-ProRule" id="PRU00228"/>
    </source>
</evidence>
<dbReference type="GO" id="GO:0008270">
    <property type="term" value="F:zinc ion binding"/>
    <property type="evidence" value="ECO:0007669"/>
    <property type="project" value="UniProtKB-KW"/>
</dbReference>
<dbReference type="SMART" id="SM00291">
    <property type="entry name" value="ZnF_ZZ"/>
    <property type="match status" value="1"/>
</dbReference>
<dbReference type="PROSITE" id="PS01357">
    <property type="entry name" value="ZF_ZZ_1"/>
    <property type="match status" value="1"/>
</dbReference>
<keyword evidence="1" id="KW-0479">Metal-binding</keyword>
<dbReference type="InterPro" id="IPR036770">
    <property type="entry name" value="Ankyrin_rpt-contain_sf"/>
</dbReference>
<evidence type="ECO:0000256" key="9">
    <source>
        <dbReference type="SAM" id="MobiDB-lite"/>
    </source>
</evidence>
<dbReference type="InterPro" id="IPR011992">
    <property type="entry name" value="EF-hand-dom_pair"/>
</dbReference>
<feature type="region of interest" description="Disordered" evidence="9">
    <location>
        <begin position="969"/>
        <end position="990"/>
    </location>
</feature>
<dbReference type="InterPro" id="IPR002048">
    <property type="entry name" value="EF_hand_dom"/>
</dbReference>
<keyword evidence="5" id="KW-0106">Calcium</keyword>
<feature type="repeat" description="ANK" evidence="7">
    <location>
        <begin position="877"/>
        <end position="909"/>
    </location>
</feature>
<dbReference type="EMBL" id="CAJNNW010026282">
    <property type="protein sequence ID" value="CAE8684166.1"/>
    <property type="molecule type" value="Genomic_DNA"/>
</dbReference>
<dbReference type="PANTHER" id="PTHR24173:SF74">
    <property type="entry name" value="ANKYRIN REPEAT DOMAIN-CONTAINING PROTEIN 16"/>
    <property type="match status" value="1"/>
</dbReference>
<evidence type="ECO:0000256" key="3">
    <source>
        <dbReference type="ARBA" id="ARBA00022771"/>
    </source>
</evidence>
<evidence type="ECO:0000256" key="2">
    <source>
        <dbReference type="ARBA" id="ARBA00022737"/>
    </source>
</evidence>
<dbReference type="Proteomes" id="UP000626109">
    <property type="component" value="Unassembled WGS sequence"/>
</dbReference>
<evidence type="ECO:0000259" key="10">
    <source>
        <dbReference type="PROSITE" id="PS50135"/>
    </source>
</evidence>
<dbReference type="InterPro" id="IPR000433">
    <property type="entry name" value="Znf_ZZ"/>
</dbReference>
<feature type="domain" description="EF-hand" evidence="11">
    <location>
        <begin position="200"/>
        <end position="235"/>
    </location>
</feature>
<dbReference type="PROSITE" id="PS50088">
    <property type="entry name" value="ANK_REPEAT"/>
    <property type="match status" value="8"/>
</dbReference>
<dbReference type="PANTHER" id="PTHR24173">
    <property type="entry name" value="ANKYRIN REPEAT CONTAINING"/>
    <property type="match status" value="1"/>
</dbReference>
<dbReference type="Gene3D" id="3.30.60.90">
    <property type="match status" value="1"/>
</dbReference>
<feature type="repeat" description="ANK" evidence="7">
    <location>
        <begin position="844"/>
        <end position="876"/>
    </location>
</feature>
<evidence type="ECO:0000256" key="6">
    <source>
        <dbReference type="ARBA" id="ARBA00023043"/>
    </source>
</evidence>
<feature type="domain" description="ZZ-type" evidence="10">
    <location>
        <begin position="986"/>
        <end position="1037"/>
    </location>
</feature>
<dbReference type="PROSITE" id="PS50297">
    <property type="entry name" value="ANK_REP_REGION"/>
    <property type="match status" value="4"/>
</dbReference>
<organism evidence="12 13">
    <name type="scientific">Polarella glacialis</name>
    <name type="common">Dinoflagellate</name>
    <dbReference type="NCBI Taxonomy" id="89957"/>
    <lineage>
        <taxon>Eukaryota</taxon>
        <taxon>Sar</taxon>
        <taxon>Alveolata</taxon>
        <taxon>Dinophyceae</taxon>
        <taxon>Suessiales</taxon>
        <taxon>Suessiaceae</taxon>
        <taxon>Polarella</taxon>
    </lineage>
</organism>
<accession>A0A813JL41</accession>
<proteinExistence type="predicted"/>
<keyword evidence="2" id="KW-0677">Repeat</keyword>
<feature type="compositionally biased region" description="Polar residues" evidence="9">
    <location>
        <begin position="144"/>
        <end position="155"/>
    </location>
</feature>
<dbReference type="InterPro" id="IPR002110">
    <property type="entry name" value="Ankyrin_rpt"/>
</dbReference>
<dbReference type="AlphaFoldDB" id="A0A813JL41"/>
<dbReference type="SMART" id="SM00248">
    <property type="entry name" value="ANK"/>
    <property type="match status" value="10"/>
</dbReference>
<keyword evidence="3 8" id="KW-0863">Zinc-finger</keyword>
<feature type="repeat" description="ANK" evidence="7">
    <location>
        <begin position="910"/>
        <end position="942"/>
    </location>
</feature>
<dbReference type="Pfam" id="PF12796">
    <property type="entry name" value="Ank_2"/>
    <property type="match status" value="2"/>
</dbReference>
<feature type="repeat" description="ANK" evidence="7">
    <location>
        <begin position="745"/>
        <end position="777"/>
    </location>
</feature>
<dbReference type="Pfam" id="PF00569">
    <property type="entry name" value="ZZ"/>
    <property type="match status" value="1"/>
</dbReference>
<name>A0A813JL41_POLGL</name>
<feature type="compositionally biased region" description="Polar residues" evidence="9">
    <location>
        <begin position="126"/>
        <end position="136"/>
    </location>
</feature>
<evidence type="ECO:0000313" key="12">
    <source>
        <dbReference type="EMBL" id="CAE8684166.1"/>
    </source>
</evidence>
<feature type="non-terminal residue" evidence="12">
    <location>
        <position position="1037"/>
    </location>
</feature>
<dbReference type="SUPFAM" id="SSF48403">
    <property type="entry name" value="Ankyrin repeat"/>
    <property type="match status" value="1"/>
</dbReference>
<evidence type="ECO:0000259" key="11">
    <source>
        <dbReference type="PROSITE" id="PS50222"/>
    </source>
</evidence>
<keyword evidence="6 7" id="KW-0040">ANK repeat</keyword>
<feature type="repeat" description="ANK" evidence="7">
    <location>
        <begin position="811"/>
        <end position="843"/>
    </location>
</feature>
<dbReference type="SUPFAM" id="SSF47473">
    <property type="entry name" value="EF-hand"/>
    <property type="match status" value="1"/>
</dbReference>
<reference evidence="12" key="1">
    <citation type="submission" date="2021-02" db="EMBL/GenBank/DDBJ databases">
        <authorList>
            <person name="Dougan E. K."/>
            <person name="Rhodes N."/>
            <person name="Thang M."/>
            <person name="Chan C."/>
        </authorList>
    </citation>
    <scope>NUCLEOTIDE SEQUENCE</scope>
</reference>
<dbReference type="PROSITE" id="PS00018">
    <property type="entry name" value="EF_HAND_1"/>
    <property type="match status" value="1"/>
</dbReference>
<feature type="repeat" description="ANK" evidence="7">
    <location>
        <begin position="778"/>
        <end position="810"/>
    </location>
</feature>
<protein>
    <submittedName>
        <fullName evidence="12">Uncharacterized protein</fullName>
    </submittedName>
</protein>
<dbReference type="SUPFAM" id="SSF57850">
    <property type="entry name" value="RING/U-box"/>
    <property type="match status" value="1"/>
</dbReference>
<dbReference type="PROSITE" id="PS50135">
    <property type="entry name" value="ZF_ZZ_2"/>
    <property type="match status" value="1"/>
</dbReference>
<dbReference type="InterPro" id="IPR043145">
    <property type="entry name" value="Znf_ZZ_sf"/>
</dbReference>
<dbReference type="GO" id="GO:0005509">
    <property type="term" value="F:calcium ion binding"/>
    <property type="evidence" value="ECO:0007669"/>
    <property type="project" value="InterPro"/>
</dbReference>
<dbReference type="Gene3D" id="1.25.40.20">
    <property type="entry name" value="Ankyrin repeat-containing domain"/>
    <property type="match status" value="1"/>
</dbReference>
<feature type="repeat" description="ANK" evidence="7">
    <location>
        <begin position="713"/>
        <end position="745"/>
    </location>
</feature>
<evidence type="ECO:0000313" key="13">
    <source>
        <dbReference type="Proteomes" id="UP000626109"/>
    </source>
</evidence>
<dbReference type="Pfam" id="PF00023">
    <property type="entry name" value="Ank"/>
    <property type="match status" value="1"/>
</dbReference>
<dbReference type="CDD" id="cd02338">
    <property type="entry name" value="ZZ_PCMF_like"/>
    <property type="match status" value="1"/>
</dbReference>
<dbReference type="InterPro" id="IPR018247">
    <property type="entry name" value="EF_Hand_1_Ca_BS"/>
</dbReference>
<feature type="repeat" description="ANK" evidence="7">
    <location>
        <begin position="944"/>
        <end position="976"/>
    </location>
</feature>
<feature type="compositionally biased region" description="Polar residues" evidence="9">
    <location>
        <begin position="171"/>
        <end position="184"/>
    </location>
</feature>
<gene>
    <name evidence="12" type="ORF">PGLA2088_LOCUS23841</name>
</gene>
<keyword evidence="4" id="KW-0862">Zinc</keyword>
<feature type="region of interest" description="Disordered" evidence="9">
    <location>
        <begin position="81"/>
        <end position="105"/>
    </location>
</feature>
<evidence type="ECO:0000256" key="7">
    <source>
        <dbReference type="PROSITE-ProRule" id="PRU00023"/>
    </source>
</evidence>
<evidence type="ECO:0000256" key="1">
    <source>
        <dbReference type="ARBA" id="ARBA00022723"/>
    </source>
</evidence>
<comment type="caution">
    <text evidence="12">The sequence shown here is derived from an EMBL/GenBank/DDBJ whole genome shotgun (WGS) entry which is preliminary data.</text>
</comment>
<evidence type="ECO:0000256" key="5">
    <source>
        <dbReference type="ARBA" id="ARBA00022837"/>
    </source>
</evidence>
<dbReference type="PROSITE" id="PS50222">
    <property type="entry name" value="EF_HAND_2"/>
    <property type="match status" value="1"/>
</dbReference>
<evidence type="ECO:0000256" key="4">
    <source>
        <dbReference type="ARBA" id="ARBA00022833"/>
    </source>
</evidence>
<feature type="region of interest" description="Disordered" evidence="9">
    <location>
        <begin position="120"/>
        <end position="197"/>
    </location>
</feature>